<evidence type="ECO:0000313" key="4">
    <source>
        <dbReference type="Proteomes" id="UP000339249"/>
    </source>
</evidence>
<dbReference type="PANTHER" id="PTHR10724">
    <property type="entry name" value="30S RIBOSOMAL PROTEIN S1"/>
    <property type="match status" value="1"/>
</dbReference>
<dbReference type="InterPro" id="IPR050437">
    <property type="entry name" value="Ribos_protein_bS1-like"/>
</dbReference>
<dbReference type="InterPro" id="IPR012340">
    <property type="entry name" value="NA-bd_OB-fold"/>
</dbReference>
<dbReference type="PANTHER" id="PTHR10724:SF10">
    <property type="entry name" value="S1 RNA-BINDING DOMAIN-CONTAINING PROTEIN 1"/>
    <property type="match status" value="1"/>
</dbReference>
<dbReference type="SUPFAM" id="SSF50249">
    <property type="entry name" value="Nucleic acid-binding proteins"/>
    <property type="match status" value="1"/>
</dbReference>
<dbReference type="InterPro" id="IPR041692">
    <property type="entry name" value="HHH_9"/>
</dbReference>
<dbReference type="FunFam" id="1.10.150.310:FF:000001">
    <property type="entry name" value="RNA-binding transcriptional accessory protein"/>
    <property type="match status" value="1"/>
</dbReference>
<reference evidence="3 4" key="1">
    <citation type="submission" date="2019-04" db="EMBL/GenBank/DDBJ databases">
        <authorList>
            <consortium name="Pathogen Informatics"/>
        </authorList>
    </citation>
    <scope>NUCLEOTIDE SEQUENCE [LARGE SCALE GENOMIC DNA]</scope>
    <source>
        <strain evidence="3 4">NCTC9185</strain>
    </source>
</reference>
<dbReference type="InterPro" id="IPR010994">
    <property type="entry name" value="RuvA_2-like"/>
</dbReference>
<dbReference type="GO" id="GO:0005840">
    <property type="term" value="C:ribosome"/>
    <property type="evidence" value="ECO:0007669"/>
    <property type="project" value="UniProtKB-KW"/>
</dbReference>
<dbReference type="Pfam" id="PF00575">
    <property type="entry name" value="S1"/>
    <property type="match status" value="1"/>
</dbReference>
<feature type="region of interest" description="Disordered" evidence="1">
    <location>
        <begin position="262"/>
        <end position="319"/>
    </location>
</feature>
<dbReference type="SMART" id="SM00316">
    <property type="entry name" value="S1"/>
    <property type="match status" value="1"/>
</dbReference>
<organism evidence="3 4">
    <name type="scientific">Raoultella terrigena</name>
    <name type="common">Klebsiella terrigena</name>
    <dbReference type="NCBI Taxonomy" id="577"/>
    <lineage>
        <taxon>Bacteria</taxon>
        <taxon>Pseudomonadati</taxon>
        <taxon>Pseudomonadota</taxon>
        <taxon>Gammaproteobacteria</taxon>
        <taxon>Enterobacterales</taxon>
        <taxon>Enterobacteriaceae</taxon>
        <taxon>Klebsiella/Raoultella group</taxon>
        <taxon>Raoultella</taxon>
    </lineage>
</organism>
<dbReference type="Gene3D" id="1.10.150.310">
    <property type="entry name" value="Tex RuvX-like domain-like"/>
    <property type="match status" value="1"/>
</dbReference>
<dbReference type="Gene3D" id="1.10.3500.10">
    <property type="entry name" value="Tex N-terminal region-like"/>
    <property type="match status" value="1"/>
</dbReference>
<protein>
    <submittedName>
        <fullName evidence="3">30S ribosomal protein S1</fullName>
    </submittedName>
</protein>
<dbReference type="GO" id="GO:0005829">
    <property type="term" value="C:cytosol"/>
    <property type="evidence" value="ECO:0007669"/>
    <property type="project" value="TreeGrafter"/>
</dbReference>
<feature type="domain" description="S1 motif" evidence="2">
    <location>
        <begin position="194"/>
        <end position="263"/>
    </location>
</feature>
<dbReference type="InterPro" id="IPR044146">
    <property type="entry name" value="S1_Tex"/>
</dbReference>
<name>A0A4U9D3J4_RAOTE</name>
<gene>
    <name evidence="3" type="primary">yhgF_3</name>
    <name evidence="3" type="ORF">NCTC9185_04268</name>
</gene>
<dbReference type="EMBL" id="CABDVU010000001">
    <property type="protein sequence ID" value="VTN12291.1"/>
    <property type="molecule type" value="Genomic_DNA"/>
</dbReference>
<keyword evidence="3" id="KW-0689">Ribosomal protein</keyword>
<dbReference type="InterPro" id="IPR003029">
    <property type="entry name" value="S1_domain"/>
</dbReference>
<dbReference type="Proteomes" id="UP000339249">
    <property type="component" value="Unassembled WGS sequence"/>
</dbReference>
<dbReference type="FunFam" id="2.40.50.140:FF:000051">
    <property type="entry name" value="RNA-binding transcriptional accessory protein"/>
    <property type="match status" value="1"/>
</dbReference>
<sequence>MKIDPKSIGVGQYQHDVSQSQLARKLDAVVEDCVNAVGVDLNTASVPLLTRVAGLTRMMAQNIVAWRDENGQFQNRQQLLKVSRLGPKAFEQCAGFLRINHGDNPLDASTVHPEAYPIVERILAATQQALQELMGNSSELRNLKASEFTDEKFGVPTVTDIIKELEKPGRDPRPEFKTAKFADGVETMNDLLPGMVLEGAVTNVTNFGAFVDIGVHQDGLVHISSLSNKFVEDPHSVVKAGDIVQVKVMEVDLQRKRIALTMRLDEQPGESNSRRSGGGERPQGNRPPAKAAKPRGREAQSNGNSAMMDALAAAMGKKR</sequence>
<dbReference type="Pfam" id="PF12836">
    <property type="entry name" value="HHH_3"/>
    <property type="match status" value="1"/>
</dbReference>
<dbReference type="InterPro" id="IPR023323">
    <property type="entry name" value="Tex-like_dom_sf"/>
</dbReference>
<evidence type="ECO:0000259" key="2">
    <source>
        <dbReference type="PROSITE" id="PS50126"/>
    </source>
</evidence>
<keyword evidence="3" id="KW-0687">Ribonucleoprotein</keyword>
<accession>A0A4U9D3J4</accession>
<dbReference type="GO" id="GO:0003729">
    <property type="term" value="F:mRNA binding"/>
    <property type="evidence" value="ECO:0007669"/>
    <property type="project" value="TreeGrafter"/>
</dbReference>
<dbReference type="GO" id="GO:0006412">
    <property type="term" value="P:translation"/>
    <property type="evidence" value="ECO:0007669"/>
    <property type="project" value="TreeGrafter"/>
</dbReference>
<evidence type="ECO:0000256" key="1">
    <source>
        <dbReference type="SAM" id="MobiDB-lite"/>
    </source>
</evidence>
<evidence type="ECO:0000313" key="3">
    <source>
        <dbReference type="EMBL" id="VTN12291.1"/>
    </source>
</evidence>
<proteinExistence type="predicted"/>
<dbReference type="PROSITE" id="PS50126">
    <property type="entry name" value="S1"/>
    <property type="match status" value="1"/>
</dbReference>
<dbReference type="CDD" id="cd05685">
    <property type="entry name" value="S1_Tex"/>
    <property type="match status" value="1"/>
</dbReference>
<dbReference type="Pfam" id="PF17674">
    <property type="entry name" value="HHH_9"/>
    <property type="match status" value="1"/>
</dbReference>
<dbReference type="GO" id="GO:0003735">
    <property type="term" value="F:structural constituent of ribosome"/>
    <property type="evidence" value="ECO:0007669"/>
    <property type="project" value="TreeGrafter"/>
</dbReference>
<dbReference type="Gene3D" id="2.40.50.140">
    <property type="entry name" value="Nucleic acid-binding proteins"/>
    <property type="match status" value="1"/>
</dbReference>
<dbReference type="SUPFAM" id="SSF47781">
    <property type="entry name" value="RuvA domain 2-like"/>
    <property type="match status" value="2"/>
</dbReference>
<dbReference type="AlphaFoldDB" id="A0A4U9D3J4"/>